<protein>
    <recommendedName>
        <fullName evidence="2">Condensation domain-containing protein</fullName>
    </recommendedName>
</protein>
<evidence type="ECO:0000259" key="2">
    <source>
        <dbReference type="Pfam" id="PF00668"/>
    </source>
</evidence>
<feature type="compositionally biased region" description="Low complexity" evidence="1">
    <location>
        <begin position="532"/>
        <end position="546"/>
    </location>
</feature>
<dbReference type="Gene3D" id="3.30.559.30">
    <property type="entry name" value="Nonribosomal peptide synthetase, condensation domain"/>
    <property type="match status" value="2"/>
</dbReference>
<evidence type="ECO:0000256" key="1">
    <source>
        <dbReference type="SAM" id="MobiDB-lite"/>
    </source>
</evidence>
<dbReference type="PANTHER" id="PTHR45398:SF1">
    <property type="entry name" value="ENZYME, PUTATIVE (JCVI)-RELATED"/>
    <property type="match status" value="1"/>
</dbReference>
<proteinExistence type="predicted"/>
<comment type="caution">
    <text evidence="3">The sequence shown here is derived from an EMBL/GenBank/DDBJ whole genome shotgun (WGS) entry which is preliminary data.</text>
</comment>
<feature type="compositionally biased region" description="Low complexity" evidence="1">
    <location>
        <begin position="563"/>
        <end position="579"/>
    </location>
</feature>
<dbReference type="Proteomes" id="UP001515943">
    <property type="component" value="Unassembled WGS sequence"/>
</dbReference>
<keyword evidence="4" id="KW-1185">Reference proteome</keyword>
<accession>A0ABX1FNH9</accession>
<feature type="compositionally biased region" description="Basic residues" evidence="1">
    <location>
        <begin position="547"/>
        <end position="562"/>
    </location>
</feature>
<sequence length="620" mass="68169">MVHVDLPGAVEPSDDPGAAIKAVKEQLRAVPRRGVGYGVLRWLQDDLAGAPDRPVLFNYLGAFDAVDSVGLIRQELPAELAGPSEGEGGTRSHLLQIEVQQSADGRLSIEWFHSGNIHDTATVERVAARYVEALSELVAHCRSAGGFTPSDFPLASLTQDEMDGLAERYPLVDVYRLAPVQSGMLFGVVGAPVDGLYWGQGVYDLAGPLDAERLAAAWREVIARHAPLCSGFVWEGVSEPVQIVLADVDVPLQLRDWSSLDESAQQVQLQELLAEDRALGFDLARPPLTRLYLVDRGDGRNWLVWGLYQGLCDGWSLPVVMDEVSAAYQRHSLPPVRPYRDYIAWLDQRDPADTEGFWRTYLDGFEAPTPLPTDRLAASHYDQDRRRTQLSEGVTARLVELARRERVTLSTVVQAAWAKVLSASSGEHDVVFGLTVSGRPADLAGVESMVGLFINTLPVRAAVPVDTRFARGCTSCGTTRLRCNGSSTRRWLMCSAGRPSRTAARCSTASWCSATSPRKSCRKTWAGCRPSSRWSRATTRSPSRSTSRPRSRSRPSSRRPRSTRSPSSGFSTSWSSCSPRWRNGLSSRSGMCRCSAPSRRRSWWHGGGHRNLLLNSRCPT</sequence>
<name>A0ABX1FNH9_9PSEU</name>
<dbReference type="Gene3D" id="3.30.559.10">
    <property type="entry name" value="Chloramphenicol acetyltransferase-like domain"/>
    <property type="match status" value="1"/>
</dbReference>
<reference evidence="3 4" key="1">
    <citation type="submission" date="2019-08" db="EMBL/GenBank/DDBJ databases">
        <title>Lentzea from Indian Himalayas.</title>
        <authorList>
            <person name="Mandal S."/>
            <person name="Mallick Gupta A."/>
            <person name="Maiti P.K."/>
            <person name="Sarkar J."/>
            <person name="Mandal S."/>
        </authorList>
    </citation>
    <scope>NUCLEOTIDE SEQUENCE [LARGE SCALE GENOMIC DNA]</scope>
    <source>
        <strain evidence="3 4">PSKA42</strain>
    </source>
</reference>
<dbReference type="InterPro" id="IPR001242">
    <property type="entry name" value="Condensation_dom"/>
</dbReference>
<gene>
    <name evidence="3" type="ORF">FXN61_26335</name>
</gene>
<dbReference type="Pfam" id="PF00668">
    <property type="entry name" value="Condensation"/>
    <property type="match status" value="1"/>
</dbReference>
<dbReference type="InterPro" id="IPR010060">
    <property type="entry name" value="NRPS_synth"/>
</dbReference>
<dbReference type="NCBIfam" id="TIGR01720">
    <property type="entry name" value="NRPS-para261"/>
    <property type="match status" value="1"/>
</dbReference>
<dbReference type="SUPFAM" id="SSF52777">
    <property type="entry name" value="CoA-dependent acyltransferases"/>
    <property type="match status" value="3"/>
</dbReference>
<feature type="domain" description="Condensation" evidence="2">
    <location>
        <begin position="173"/>
        <end position="474"/>
    </location>
</feature>
<dbReference type="PANTHER" id="PTHR45398">
    <property type="match status" value="1"/>
</dbReference>
<organism evidence="3 4">
    <name type="scientific">Lentzea indica</name>
    <dbReference type="NCBI Taxonomy" id="2604800"/>
    <lineage>
        <taxon>Bacteria</taxon>
        <taxon>Bacillati</taxon>
        <taxon>Actinomycetota</taxon>
        <taxon>Actinomycetes</taxon>
        <taxon>Pseudonocardiales</taxon>
        <taxon>Pseudonocardiaceae</taxon>
        <taxon>Lentzea</taxon>
    </lineage>
</organism>
<dbReference type="InterPro" id="IPR023213">
    <property type="entry name" value="CAT-like_dom_sf"/>
</dbReference>
<evidence type="ECO:0000313" key="4">
    <source>
        <dbReference type="Proteomes" id="UP001515943"/>
    </source>
</evidence>
<feature type="region of interest" description="Disordered" evidence="1">
    <location>
        <begin position="532"/>
        <end position="590"/>
    </location>
</feature>
<dbReference type="EMBL" id="VSRL01000109">
    <property type="protein sequence ID" value="NKE60127.1"/>
    <property type="molecule type" value="Genomic_DNA"/>
</dbReference>
<evidence type="ECO:0000313" key="3">
    <source>
        <dbReference type="EMBL" id="NKE60127.1"/>
    </source>
</evidence>